<name>A0A660S4F9_UNCT6</name>
<protein>
    <submittedName>
        <fullName evidence="2">Uncharacterized protein</fullName>
    </submittedName>
</protein>
<feature type="transmembrane region" description="Helical" evidence="1">
    <location>
        <begin position="20"/>
        <end position="37"/>
    </location>
</feature>
<reference evidence="2 3" key="1">
    <citation type="submission" date="2018-06" db="EMBL/GenBank/DDBJ databases">
        <title>Extensive metabolic versatility and redundancy in microbially diverse, dynamic hydrothermal sediments.</title>
        <authorList>
            <person name="Dombrowski N."/>
            <person name="Teske A."/>
            <person name="Baker B.J."/>
        </authorList>
    </citation>
    <scope>NUCLEOTIDE SEQUENCE [LARGE SCALE GENOMIC DNA]</scope>
    <source>
        <strain evidence="2">B35_G9</strain>
    </source>
</reference>
<dbReference type="EMBL" id="QNBC01000161">
    <property type="protein sequence ID" value="RKX64437.1"/>
    <property type="molecule type" value="Genomic_DNA"/>
</dbReference>
<keyword evidence="1" id="KW-0812">Transmembrane</keyword>
<accession>A0A660S4F9</accession>
<organism evidence="2 3">
    <name type="scientific">candidate division TA06 bacterium</name>
    <dbReference type="NCBI Taxonomy" id="2250710"/>
    <lineage>
        <taxon>Bacteria</taxon>
        <taxon>Bacteria division TA06</taxon>
    </lineage>
</organism>
<feature type="non-terminal residue" evidence="2">
    <location>
        <position position="60"/>
    </location>
</feature>
<gene>
    <name evidence="2" type="ORF">DRP44_08280</name>
</gene>
<keyword evidence="1" id="KW-0472">Membrane</keyword>
<evidence type="ECO:0000256" key="1">
    <source>
        <dbReference type="SAM" id="Phobius"/>
    </source>
</evidence>
<evidence type="ECO:0000313" key="3">
    <source>
        <dbReference type="Proteomes" id="UP000282321"/>
    </source>
</evidence>
<keyword evidence="1" id="KW-1133">Transmembrane helix</keyword>
<dbReference type="Proteomes" id="UP000282321">
    <property type="component" value="Unassembled WGS sequence"/>
</dbReference>
<dbReference type="AlphaFoldDB" id="A0A660S4F9"/>
<proteinExistence type="predicted"/>
<sequence length="60" mass="6848">MKAEQLVLLSRILSFVPRNLLYFFGGIAGMILPAILVERTKILYKNYSIIAPGKNRRRLA</sequence>
<evidence type="ECO:0000313" key="2">
    <source>
        <dbReference type="EMBL" id="RKX64437.1"/>
    </source>
</evidence>
<comment type="caution">
    <text evidence="2">The sequence shown here is derived from an EMBL/GenBank/DDBJ whole genome shotgun (WGS) entry which is preliminary data.</text>
</comment>